<evidence type="ECO:0000313" key="2">
    <source>
        <dbReference type="Proteomes" id="UP000005237"/>
    </source>
</evidence>
<reference evidence="2" key="1">
    <citation type="submission" date="2010-08" db="EMBL/GenBank/DDBJ databases">
        <authorList>
            <consortium name="Caenorhabditis japonica Sequencing Consortium"/>
            <person name="Wilson R.K."/>
        </authorList>
    </citation>
    <scope>NUCLEOTIDE SEQUENCE [LARGE SCALE GENOMIC DNA]</scope>
    <source>
        <strain evidence="2">DF5081</strain>
    </source>
</reference>
<organism evidence="1 2">
    <name type="scientific">Caenorhabditis japonica</name>
    <dbReference type="NCBI Taxonomy" id="281687"/>
    <lineage>
        <taxon>Eukaryota</taxon>
        <taxon>Metazoa</taxon>
        <taxon>Ecdysozoa</taxon>
        <taxon>Nematoda</taxon>
        <taxon>Chromadorea</taxon>
        <taxon>Rhabditida</taxon>
        <taxon>Rhabditina</taxon>
        <taxon>Rhabditomorpha</taxon>
        <taxon>Rhabditoidea</taxon>
        <taxon>Rhabditidae</taxon>
        <taxon>Peloderinae</taxon>
        <taxon>Caenorhabditis</taxon>
    </lineage>
</organism>
<reference evidence="1" key="2">
    <citation type="submission" date="2022-06" db="UniProtKB">
        <authorList>
            <consortium name="EnsemblMetazoa"/>
        </authorList>
    </citation>
    <scope>IDENTIFICATION</scope>
    <source>
        <strain evidence="1">DF5081</strain>
    </source>
</reference>
<dbReference type="EnsemblMetazoa" id="CJA34841.1">
    <property type="protein sequence ID" value="CJA34841.1"/>
    <property type="gene ID" value="WBGene00210688"/>
</dbReference>
<evidence type="ECO:0000313" key="1">
    <source>
        <dbReference type="EnsemblMetazoa" id="CJA34841.1"/>
    </source>
</evidence>
<proteinExistence type="predicted"/>
<sequence>MTRYPRLGLLHIIGGLPTSQFLNEPCPSAIVSLHYVPGPSKFVFLDDEVGVKVIQICLNIFPVQSSLALFP</sequence>
<dbReference type="AlphaFoldDB" id="A0A8R1IKM7"/>
<name>A0A8R1IKM7_CAEJA</name>
<keyword evidence="2" id="KW-1185">Reference proteome</keyword>
<dbReference type="Proteomes" id="UP000005237">
    <property type="component" value="Unassembled WGS sequence"/>
</dbReference>
<accession>A0A8R1IKM7</accession>
<protein>
    <submittedName>
        <fullName evidence="1">Uncharacterized protein</fullName>
    </submittedName>
</protein>